<comment type="subunit">
    <text evidence="7">Component of the SMC5-SMC6 complex.</text>
</comment>
<keyword evidence="5 7" id="KW-0234">DNA repair</keyword>
<evidence type="ECO:0000256" key="4">
    <source>
        <dbReference type="ARBA" id="ARBA00023172"/>
    </source>
</evidence>
<dbReference type="GO" id="GO:0030915">
    <property type="term" value="C:Smc5-Smc6 complex"/>
    <property type="evidence" value="ECO:0007669"/>
    <property type="project" value="UniProtKB-UniRule"/>
</dbReference>
<evidence type="ECO:0000256" key="2">
    <source>
        <dbReference type="ARBA" id="ARBA00008997"/>
    </source>
</evidence>
<dbReference type="AlphaFoldDB" id="A0AAV1K140"/>
<reference evidence="10 11" key="1">
    <citation type="submission" date="2023-11" db="EMBL/GenBank/DDBJ databases">
        <authorList>
            <person name="Okamura Y."/>
        </authorList>
    </citation>
    <scope>NUCLEOTIDE SEQUENCE [LARGE SCALE GENOMIC DNA]</scope>
</reference>
<dbReference type="GO" id="GO:0005634">
    <property type="term" value="C:nucleus"/>
    <property type="evidence" value="ECO:0007669"/>
    <property type="project" value="UniProtKB-SubCell"/>
</dbReference>
<keyword evidence="11" id="KW-1185">Reference proteome</keyword>
<evidence type="ECO:0000256" key="3">
    <source>
        <dbReference type="ARBA" id="ARBA00022763"/>
    </source>
</evidence>
<dbReference type="InterPro" id="IPR014854">
    <property type="entry name" value="Nse4_C"/>
</dbReference>
<protein>
    <recommendedName>
        <fullName evidence="7">Non-structural maintenance of chromosomes element 4</fullName>
    </recommendedName>
</protein>
<feature type="region of interest" description="Disordered" evidence="8">
    <location>
        <begin position="116"/>
        <end position="144"/>
    </location>
</feature>
<evidence type="ECO:0000256" key="7">
    <source>
        <dbReference type="RuleBase" id="RU365071"/>
    </source>
</evidence>
<dbReference type="Pfam" id="PF08743">
    <property type="entry name" value="Nse4_C"/>
    <property type="match status" value="1"/>
</dbReference>
<evidence type="ECO:0000256" key="8">
    <source>
        <dbReference type="SAM" id="MobiDB-lite"/>
    </source>
</evidence>
<name>A0AAV1K140_9NEOP</name>
<comment type="similarity">
    <text evidence="2 7">Belongs to the NSE4 family.</text>
</comment>
<evidence type="ECO:0000256" key="1">
    <source>
        <dbReference type="ARBA" id="ARBA00004123"/>
    </source>
</evidence>
<dbReference type="PANTHER" id="PTHR16140">
    <property type="entry name" value="NON-STRUCTURAL MAINTENANCE OF CHROMOSOMES ELEMENT 4"/>
    <property type="match status" value="1"/>
</dbReference>
<sequence length="271" mass="31007">MSSNRQSRLRNILQELSLEEDNDNNEERMQKTKSAVEEVKVMLAQGGVEERVRHPGESFLDSRVLRSASDLAVASSQAVSGIENKYDKHELAQHIRQNPNFWIFPFPREVPIVTSLHGTFTPTPPEQRPRARRTRTERQQASNVVKAPENVDMLEKTDEASEMVSRVHRFIVKACRSGPQSYYHLVLDPTSFSRTIENIYYLSFLVRDGLISVYENEECGLPFVQPVSAQAQQNSSGASKNQFIISMNMKQWRELTNAFGITRTMMAIDRM</sequence>
<evidence type="ECO:0000256" key="5">
    <source>
        <dbReference type="ARBA" id="ARBA00023204"/>
    </source>
</evidence>
<evidence type="ECO:0000256" key="6">
    <source>
        <dbReference type="ARBA" id="ARBA00023242"/>
    </source>
</evidence>
<comment type="function">
    <text evidence="7">Component of the SMC5-SMC6 complex, that promotes sister chromatid alignment after DNA damage and facilitates double-stranded DNA breaks (DSBs) repair via homologous recombination between sister chromatids.</text>
</comment>
<dbReference type="GO" id="GO:0006310">
    <property type="term" value="P:DNA recombination"/>
    <property type="evidence" value="ECO:0007669"/>
    <property type="project" value="UniProtKB-UniRule"/>
</dbReference>
<feature type="domain" description="Non-structural maintenance of chromosome element 4 C-terminal" evidence="9">
    <location>
        <begin position="181"/>
        <end position="266"/>
    </location>
</feature>
<comment type="subcellular location">
    <subcellularLocation>
        <location evidence="1 7">Nucleus</location>
    </subcellularLocation>
</comment>
<organism evidence="10 11">
    <name type="scientific">Leptosia nina</name>
    <dbReference type="NCBI Taxonomy" id="320188"/>
    <lineage>
        <taxon>Eukaryota</taxon>
        <taxon>Metazoa</taxon>
        <taxon>Ecdysozoa</taxon>
        <taxon>Arthropoda</taxon>
        <taxon>Hexapoda</taxon>
        <taxon>Insecta</taxon>
        <taxon>Pterygota</taxon>
        <taxon>Neoptera</taxon>
        <taxon>Endopterygota</taxon>
        <taxon>Lepidoptera</taxon>
        <taxon>Glossata</taxon>
        <taxon>Ditrysia</taxon>
        <taxon>Papilionoidea</taxon>
        <taxon>Pieridae</taxon>
        <taxon>Pierinae</taxon>
        <taxon>Leptosia</taxon>
    </lineage>
</organism>
<keyword evidence="6 7" id="KW-0539">Nucleus</keyword>
<evidence type="ECO:0000313" key="11">
    <source>
        <dbReference type="Proteomes" id="UP001497472"/>
    </source>
</evidence>
<dbReference type="InterPro" id="IPR027786">
    <property type="entry name" value="Nse4/EID"/>
</dbReference>
<comment type="caution">
    <text evidence="10">The sequence shown here is derived from an EMBL/GenBank/DDBJ whole genome shotgun (WGS) entry which is preliminary data.</text>
</comment>
<evidence type="ECO:0000259" key="9">
    <source>
        <dbReference type="Pfam" id="PF08743"/>
    </source>
</evidence>
<dbReference type="GO" id="GO:0006281">
    <property type="term" value="P:DNA repair"/>
    <property type="evidence" value="ECO:0007669"/>
    <property type="project" value="UniProtKB-UniRule"/>
</dbReference>
<keyword evidence="3 7" id="KW-0227">DNA damage</keyword>
<dbReference type="Proteomes" id="UP001497472">
    <property type="component" value="Unassembled WGS sequence"/>
</dbReference>
<dbReference type="PANTHER" id="PTHR16140:SF0">
    <property type="entry name" value="NON-STRUCTURAL MAINTENANCE OF CHROMOSOMES ELEMENT 4"/>
    <property type="match status" value="1"/>
</dbReference>
<dbReference type="EMBL" id="CAVLEF010000278">
    <property type="protein sequence ID" value="CAK1554396.1"/>
    <property type="molecule type" value="Genomic_DNA"/>
</dbReference>
<proteinExistence type="inferred from homology"/>
<keyword evidence="4 7" id="KW-0233">DNA recombination</keyword>
<evidence type="ECO:0000313" key="10">
    <source>
        <dbReference type="EMBL" id="CAK1554396.1"/>
    </source>
</evidence>
<gene>
    <name evidence="10" type="ORF">LNINA_LOCUS13315</name>
</gene>
<accession>A0AAV1K140</accession>